<accession>A0A673ZZP9</accession>
<keyword evidence="4" id="KW-0963">Cytoplasm</keyword>
<dbReference type="GeneTree" id="ENSGT00940000161510"/>
<dbReference type="FunFam" id="1.20.245.10:FF:000001">
    <property type="entry name" value="Arachidonate 5-lipoxygenase a"/>
    <property type="match status" value="1"/>
</dbReference>
<organism evidence="17 18">
    <name type="scientific">Salmo trutta</name>
    <name type="common">Brown trout</name>
    <dbReference type="NCBI Taxonomy" id="8032"/>
    <lineage>
        <taxon>Eukaryota</taxon>
        <taxon>Metazoa</taxon>
        <taxon>Chordata</taxon>
        <taxon>Craniata</taxon>
        <taxon>Vertebrata</taxon>
        <taxon>Euteleostomi</taxon>
        <taxon>Actinopterygii</taxon>
        <taxon>Neopterygii</taxon>
        <taxon>Teleostei</taxon>
        <taxon>Protacanthopterygii</taxon>
        <taxon>Salmoniformes</taxon>
        <taxon>Salmonidae</taxon>
        <taxon>Salmoninae</taxon>
        <taxon>Salmo</taxon>
    </lineage>
</organism>
<comment type="caution">
    <text evidence="13">Lacks conserved residue(s) required for the propagation of feature annotation.</text>
</comment>
<evidence type="ECO:0000256" key="7">
    <source>
        <dbReference type="ARBA" id="ARBA00023002"/>
    </source>
</evidence>
<dbReference type="AlphaFoldDB" id="A0A673ZZP9"/>
<dbReference type="Gene3D" id="1.20.245.10">
    <property type="entry name" value="Lipoxygenase-1, Domain 5"/>
    <property type="match status" value="1"/>
</dbReference>
<dbReference type="SUPFAM" id="SSF48484">
    <property type="entry name" value="Lipoxigenase"/>
    <property type="match status" value="1"/>
</dbReference>
<dbReference type="PRINTS" id="PR00087">
    <property type="entry name" value="LIPOXYGENASE"/>
</dbReference>
<sequence>MSRYMLCVCNNCGFASLLFKQEYPPKMFLLLEWINRYHASLNICRNVCTIYIELTVVWYAVLVCADKPIVVFFRVKMAKYKVTVHTHNIATATTMNNVFIKLVGENGESKRTWLTSLKGGFYQGTTSREFDVVCPSSLGTLVLIELDKQPLPLFPQDAWFPSKVVVTTPEGDTCQFPIYRWIMDKEVHLFREGTAKRLCDETNHLARYSREKEMKTRTEQYCWDTYKEGFPGSMKADNPLDLPSEIQFSFTKATQFLFTAATGITELKLKGYSDSKKNWKNIDEISKVFCCNRTVISDYAQEHWKEDEFFGYQYLNGCNPMLIRRCSELPANFPVTEDMVKPSLRGSSSLLRELQSGTIFLLDYKNLDGLKANVINRKKQYMAAPLVLLYRTPDEKLIPIAIQLKQTPAKDNPIFLPSDSEYDWLLAKIFVRSADFQEHQLNVHLLRTHLLAEVFAVALLRNMPMVHPLYKLLIPHTRYTLQINLLARAFLIADEGVFTKFAASGGEGMIEILRRSVASLTYSSLCMPEDITARGLESVPNNYYRDDGLKLWHIIYRFVEEVISFYYKRDSEVQEDQELQNWIKDIFDHGFLAQECTGIPQSFSTVPEVVKFVTVVIFTCSGQHSAVNSGQYDYGGWMPNTPISLQQPPPTTKGQSTESTMLETFPDVGTTAQGMSTMWLLSKQSSDFVALGQYPEEHFNEEPPCRMIQKFQTELKVFSENINARNSRLPVPYTYMDPAVVENSVAI</sequence>
<comment type="subcellular location">
    <subcellularLocation>
        <location evidence="1">Cytoplasm</location>
    </subcellularLocation>
</comment>
<dbReference type="OMA" id="YKITCEH"/>
<evidence type="ECO:0000256" key="8">
    <source>
        <dbReference type="ARBA" id="ARBA00023004"/>
    </source>
</evidence>
<feature type="site" description="Essential for stabilizing binding to COTL1" evidence="12">
    <location>
        <position position="181"/>
    </location>
</feature>
<dbReference type="Gene3D" id="2.60.60.20">
    <property type="entry name" value="PLAT/LH2 domain"/>
    <property type="match status" value="1"/>
</dbReference>
<dbReference type="Pfam" id="PF00305">
    <property type="entry name" value="Lipoxygenase"/>
    <property type="match status" value="1"/>
</dbReference>
<protein>
    <submittedName>
        <fullName evidence="17">Arachidonate 15-lipoxygenase B-like</fullName>
    </submittedName>
</protein>
<dbReference type="PROSITE" id="PS00081">
    <property type="entry name" value="LIPOXYGENASE_2"/>
    <property type="match status" value="1"/>
</dbReference>
<evidence type="ECO:0000256" key="10">
    <source>
        <dbReference type="PIRSR" id="PIRSR601885-1"/>
    </source>
</evidence>
<dbReference type="InterPro" id="IPR036226">
    <property type="entry name" value="LipOase_C_sf"/>
</dbReference>
<evidence type="ECO:0000259" key="15">
    <source>
        <dbReference type="PROSITE" id="PS50095"/>
    </source>
</evidence>
<dbReference type="GO" id="GO:0005737">
    <property type="term" value="C:cytoplasm"/>
    <property type="evidence" value="ECO:0007669"/>
    <property type="project" value="UniProtKB-SubCell"/>
</dbReference>
<keyword evidence="18" id="KW-1185">Reference proteome</keyword>
<feature type="binding site" evidence="10">
    <location>
        <position position="449"/>
    </location>
    <ligand>
        <name>Fe cation</name>
        <dbReference type="ChEBI" id="CHEBI:24875"/>
        <note>catalytic</note>
    </ligand>
</feature>
<evidence type="ECO:0000256" key="14">
    <source>
        <dbReference type="RuleBase" id="RU003974"/>
    </source>
</evidence>
<feature type="domain" description="Lipoxygenase" evidence="16">
    <location>
        <begin position="196"/>
        <end position="747"/>
    </location>
</feature>
<keyword evidence="8 10" id="KW-0408">Iron</keyword>
<dbReference type="GO" id="GO:0005506">
    <property type="term" value="F:iron ion binding"/>
    <property type="evidence" value="ECO:0007669"/>
    <property type="project" value="InterPro"/>
</dbReference>
<evidence type="ECO:0000256" key="5">
    <source>
        <dbReference type="ARBA" id="ARBA00022723"/>
    </source>
</evidence>
<dbReference type="InterPro" id="IPR036392">
    <property type="entry name" value="PLAT/LH2_dom_sf"/>
</dbReference>
<keyword evidence="11" id="KW-0106">Calcium</keyword>
<evidence type="ECO:0000256" key="3">
    <source>
        <dbReference type="ARBA" id="ARBA00009419"/>
    </source>
</evidence>
<evidence type="ECO:0000256" key="1">
    <source>
        <dbReference type="ARBA" id="ARBA00004496"/>
    </source>
</evidence>
<feature type="domain" description="PLAT" evidence="15">
    <location>
        <begin position="78"/>
        <end position="196"/>
    </location>
</feature>
<reference evidence="17" key="1">
    <citation type="submission" date="2025-08" db="UniProtKB">
        <authorList>
            <consortium name="Ensembl"/>
        </authorList>
    </citation>
    <scope>IDENTIFICATION</scope>
</reference>
<dbReference type="SMART" id="SM00308">
    <property type="entry name" value="LH2"/>
    <property type="match status" value="1"/>
</dbReference>
<keyword evidence="9" id="KW-0443">Lipid metabolism</keyword>
<feature type="binding site" evidence="10">
    <location>
        <position position="747"/>
    </location>
    <ligand>
        <name>Fe cation</name>
        <dbReference type="ChEBI" id="CHEBI:24875"/>
        <note>catalytic</note>
    </ligand>
</feature>
<feature type="binding site" evidence="10">
    <location>
        <position position="624"/>
    </location>
    <ligand>
        <name>Fe cation</name>
        <dbReference type="ChEBI" id="CHEBI:24875"/>
        <note>catalytic</note>
    </ligand>
</feature>
<dbReference type="InterPro" id="IPR020833">
    <property type="entry name" value="LipOase_Fe_BS"/>
</dbReference>
<dbReference type="GO" id="GO:0034440">
    <property type="term" value="P:lipid oxidation"/>
    <property type="evidence" value="ECO:0007669"/>
    <property type="project" value="InterPro"/>
</dbReference>
<evidence type="ECO:0000256" key="9">
    <source>
        <dbReference type="ARBA" id="ARBA00023098"/>
    </source>
</evidence>
<dbReference type="InParanoid" id="A0A673ZZP9"/>
<dbReference type="InterPro" id="IPR001885">
    <property type="entry name" value="LipOase_mml"/>
</dbReference>
<keyword evidence="5 10" id="KW-0479">Metal-binding</keyword>
<keyword evidence="7 14" id="KW-0560">Oxidoreductase</keyword>
<dbReference type="InterPro" id="IPR013819">
    <property type="entry name" value="LipOase_C"/>
</dbReference>
<evidence type="ECO:0000313" key="18">
    <source>
        <dbReference type="Proteomes" id="UP000472277"/>
    </source>
</evidence>
<feature type="binding site" evidence="11">
    <location>
        <position position="158"/>
    </location>
    <ligand>
        <name>Ca(2+)</name>
        <dbReference type="ChEBI" id="CHEBI:29108"/>
        <label>1</label>
    </ligand>
</feature>
<dbReference type="PROSITE" id="PS50095">
    <property type="entry name" value="PLAT"/>
    <property type="match status" value="1"/>
</dbReference>
<evidence type="ECO:0000259" key="16">
    <source>
        <dbReference type="PROSITE" id="PS51393"/>
    </source>
</evidence>
<dbReference type="Ensembl" id="ENSSTUT00000055214.1">
    <property type="protein sequence ID" value="ENSSTUP00000052809.1"/>
    <property type="gene ID" value="ENSSTUG00000022304.1"/>
</dbReference>
<evidence type="ECO:0000256" key="11">
    <source>
        <dbReference type="PIRSR" id="PIRSR601885-2"/>
    </source>
</evidence>
<dbReference type="SUPFAM" id="SSF49723">
    <property type="entry name" value="Lipase/lipooxygenase domain (PLAT/LH2 domain)"/>
    <property type="match status" value="1"/>
</dbReference>
<evidence type="ECO:0000313" key="17">
    <source>
        <dbReference type="Ensembl" id="ENSSTUP00000052809.1"/>
    </source>
</evidence>
<evidence type="ECO:0000256" key="6">
    <source>
        <dbReference type="ARBA" id="ARBA00022964"/>
    </source>
</evidence>
<dbReference type="PROSITE" id="PS00711">
    <property type="entry name" value="LIPOXYGENASE_1"/>
    <property type="match status" value="1"/>
</dbReference>
<dbReference type="Gene3D" id="3.10.450.60">
    <property type="match status" value="1"/>
</dbReference>
<dbReference type="InterPro" id="IPR020834">
    <property type="entry name" value="LipOase_CS"/>
</dbReference>
<dbReference type="InterPro" id="IPR000907">
    <property type="entry name" value="LipOase"/>
</dbReference>
<dbReference type="GO" id="GO:0016702">
    <property type="term" value="F:oxidoreductase activity, acting on single donors with incorporation of molecular oxygen, incorporation of two atoms of oxygen"/>
    <property type="evidence" value="ECO:0007669"/>
    <property type="project" value="InterPro"/>
</dbReference>
<dbReference type="Pfam" id="PF01477">
    <property type="entry name" value="PLAT"/>
    <property type="match status" value="1"/>
</dbReference>
<evidence type="ECO:0000256" key="13">
    <source>
        <dbReference type="PROSITE-ProRule" id="PRU00152"/>
    </source>
</evidence>
<keyword evidence="6 14" id="KW-0223">Dioxygenase</keyword>
<gene>
    <name evidence="17" type="primary">LOC115202303</name>
</gene>
<evidence type="ECO:0000256" key="4">
    <source>
        <dbReference type="ARBA" id="ARBA00022490"/>
    </source>
</evidence>
<feature type="binding site" evidence="10">
    <location>
        <position position="444"/>
    </location>
    <ligand>
        <name>Fe cation</name>
        <dbReference type="ChEBI" id="CHEBI:24875"/>
        <note>catalytic</note>
    </ligand>
</feature>
<evidence type="ECO:0000256" key="12">
    <source>
        <dbReference type="PIRSR" id="PIRSR601885-3"/>
    </source>
</evidence>
<proteinExistence type="inferred from homology"/>
<dbReference type="PANTHER" id="PTHR11771">
    <property type="entry name" value="LIPOXYGENASE"/>
    <property type="match status" value="1"/>
</dbReference>
<dbReference type="InterPro" id="IPR001024">
    <property type="entry name" value="PLAT/LH2_dom"/>
</dbReference>
<dbReference type="PROSITE" id="PS51393">
    <property type="entry name" value="LIPOXYGENASE_3"/>
    <property type="match status" value="1"/>
</dbReference>
<evidence type="ECO:0000256" key="2">
    <source>
        <dbReference type="ARBA" id="ARBA00005189"/>
    </source>
</evidence>
<comment type="pathway">
    <text evidence="2">Lipid metabolism.</text>
</comment>
<comment type="cofactor">
    <cofactor evidence="10">
        <name>Fe cation</name>
        <dbReference type="ChEBI" id="CHEBI:24875"/>
    </cofactor>
    <text evidence="10">Binds 1 Fe cation per subunit.</text>
</comment>
<feature type="binding site" evidence="11">
    <location>
        <position position="157"/>
    </location>
    <ligand>
        <name>Ca(2+)</name>
        <dbReference type="ChEBI" id="CHEBI:29108"/>
        <label>1</label>
    </ligand>
</feature>
<dbReference type="PRINTS" id="PR00467">
    <property type="entry name" value="MAMLPOXGNASE"/>
</dbReference>
<reference evidence="17" key="2">
    <citation type="submission" date="2025-09" db="UniProtKB">
        <authorList>
            <consortium name="Ensembl"/>
        </authorList>
    </citation>
    <scope>IDENTIFICATION</scope>
</reference>
<comment type="similarity">
    <text evidence="3 14">Belongs to the lipoxygenase family.</text>
</comment>
<dbReference type="Proteomes" id="UP000472277">
    <property type="component" value="Chromosome 11"/>
</dbReference>
<name>A0A673ZZP9_SALTR</name>